<dbReference type="InterPro" id="IPR010235">
    <property type="entry name" value="HepT"/>
</dbReference>
<sequence length="145" mass="17244">MTEILDTTALEKAVASLEETLKSLENYEWFNIQQPIIQDTLIAGAIQKFEFVYELDIKMLKRQLKRIASNDLDIDSADFRDVLRLSLQYGFVERMEDWLDYRKMRNITSHTYDESKAQQVYNGISNFLESSRFLLKQLQQRNQYD</sequence>
<accession>A0A369ZFT9</accession>
<evidence type="ECO:0000313" key="1">
    <source>
        <dbReference type="EMBL" id="RDF04927.1"/>
    </source>
</evidence>
<reference evidence="1 2" key="1">
    <citation type="submission" date="2018-05" db="EMBL/GenBank/DDBJ databases">
        <title>Draft Genome Sequences for a Diverse set of 7 Haemophilus Species.</title>
        <authorList>
            <person name="Nichols M."/>
            <person name="Topaz N."/>
            <person name="Wang X."/>
            <person name="Wang X."/>
            <person name="Boxrud D."/>
        </authorList>
    </citation>
    <scope>NUCLEOTIDE SEQUENCE [LARGE SCALE GENOMIC DNA]</scope>
    <source>
        <strain evidence="1 2">C2010039593</strain>
    </source>
</reference>
<proteinExistence type="predicted"/>
<dbReference type="Pfam" id="PF08780">
    <property type="entry name" value="NTase_sub_bind"/>
    <property type="match status" value="1"/>
</dbReference>
<evidence type="ECO:0000313" key="2">
    <source>
        <dbReference type="Proteomes" id="UP000253999"/>
    </source>
</evidence>
<evidence type="ECO:0008006" key="3">
    <source>
        <dbReference type="Google" id="ProtNLM"/>
    </source>
</evidence>
<dbReference type="AlphaFoldDB" id="A0A369ZFT9"/>
<comment type="caution">
    <text evidence="1">The sequence shown here is derived from an EMBL/GenBank/DDBJ whole genome shotgun (WGS) entry which is preliminary data.</text>
</comment>
<dbReference type="Gene3D" id="1.20.120.330">
    <property type="entry name" value="Nucleotidyltransferases domain 2"/>
    <property type="match status" value="1"/>
</dbReference>
<name>A0A369ZFT9_HAEPH</name>
<dbReference type="Proteomes" id="UP000253999">
    <property type="component" value="Unassembled WGS sequence"/>
</dbReference>
<dbReference type="RefSeq" id="WP_040217211.1">
    <property type="nucleotide sequence ID" value="NZ_CAUVRQ010000058.1"/>
</dbReference>
<gene>
    <name evidence="1" type="ORF">DPV98_03750</name>
</gene>
<dbReference type="NCBIfam" id="TIGR01987">
    <property type="entry name" value="HI0074"/>
    <property type="match status" value="1"/>
</dbReference>
<protein>
    <recommendedName>
        <fullName evidence="3">Nucleotidyltransferase substrate binding protein</fullName>
    </recommendedName>
</protein>
<organism evidence="1 2">
    <name type="scientific">Haemophilus parahaemolyticus</name>
    <dbReference type="NCBI Taxonomy" id="735"/>
    <lineage>
        <taxon>Bacteria</taxon>
        <taxon>Pseudomonadati</taxon>
        <taxon>Pseudomonadota</taxon>
        <taxon>Gammaproteobacteria</taxon>
        <taxon>Pasteurellales</taxon>
        <taxon>Pasteurellaceae</taxon>
        <taxon>Haemophilus</taxon>
    </lineage>
</organism>
<dbReference type="SUPFAM" id="SSF81593">
    <property type="entry name" value="Nucleotidyltransferase substrate binding subunit/domain"/>
    <property type="match status" value="1"/>
</dbReference>
<dbReference type="EMBL" id="QEQD01000003">
    <property type="protein sequence ID" value="RDF04927.1"/>
    <property type="molecule type" value="Genomic_DNA"/>
</dbReference>